<dbReference type="Proteomes" id="UP001232725">
    <property type="component" value="Unassembled WGS sequence"/>
</dbReference>
<proteinExistence type="predicted"/>
<organism evidence="1 2">
    <name type="scientific">Arthrobacter horti</name>
    <dbReference type="NCBI Taxonomy" id="3068273"/>
    <lineage>
        <taxon>Bacteria</taxon>
        <taxon>Bacillati</taxon>
        <taxon>Actinomycetota</taxon>
        <taxon>Actinomycetes</taxon>
        <taxon>Micrococcales</taxon>
        <taxon>Micrococcaceae</taxon>
        <taxon>Arthrobacter</taxon>
    </lineage>
</organism>
<dbReference type="EMBL" id="JAVALS010000009">
    <property type="protein sequence ID" value="MDP5227919.1"/>
    <property type="molecule type" value="Genomic_DNA"/>
</dbReference>
<protein>
    <recommendedName>
        <fullName evidence="3">Alkylmercury lyase</fullName>
    </recommendedName>
</protein>
<evidence type="ECO:0000313" key="2">
    <source>
        <dbReference type="Proteomes" id="UP001232725"/>
    </source>
</evidence>
<evidence type="ECO:0000313" key="1">
    <source>
        <dbReference type="EMBL" id="MDP5227919.1"/>
    </source>
</evidence>
<comment type="caution">
    <text evidence="1">The sequence shown here is derived from an EMBL/GenBank/DDBJ whole genome shotgun (WGS) entry which is preliminary data.</text>
</comment>
<keyword evidence="2" id="KW-1185">Reference proteome</keyword>
<name>A0ABT9IQP3_9MICC</name>
<dbReference type="RefSeq" id="WP_305996973.1">
    <property type="nucleotide sequence ID" value="NZ_JAVALS010000009.1"/>
</dbReference>
<reference evidence="1 2" key="1">
    <citation type="submission" date="2023-08" db="EMBL/GenBank/DDBJ databases">
        <title>Arthrobacter horti sp. nov., isolated from forest soil.</title>
        <authorList>
            <person name="Park M."/>
        </authorList>
    </citation>
    <scope>NUCLEOTIDE SEQUENCE [LARGE SCALE GENOMIC DNA]</scope>
    <source>
        <strain evidence="1 2">YJM1</strain>
    </source>
</reference>
<sequence length="208" mass="21691">MTENPTTEQAPEPVGFGLAELTFLLSSFDGPGHARSVEALEAEGWVSDETLAQVGLSGLAARGFVEPGEQGLGIGGPASTVAHALGEGKLWISLRIDGDGEPSRVVLVEADGLRLLLQPGILNTWFATPVPEELTTSQIAVSVLHQHEEERPGNVATATVSTRERSSSYRLERDGEGWKITPVTGDVVDAVSGLGPGEVAALFDAAGL</sequence>
<gene>
    <name evidence="1" type="ORF">Q9R02_12195</name>
</gene>
<evidence type="ECO:0008006" key="3">
    <source>
        <dbReference type="Google" id="ProtNLM"/>
    </source>
</evidence>
<accession>A0ABT9IQP3</accession>